<keyword evidence="6 14" id="KW-0349">Heme</keyword>
<comment type="function">
    <text evidence="2">May be involved in the metabolism of insect hormones and in the breakdown of synthetic insecticides.</text>
</comment>
<dbReference type="InterPro" id="IPR017972">
    <property type="entry name" value="Cyt_P450_CS"/>
</dbReference>
<evidence type="ECO:0000256" key="14">
    <source>
        <dbReference type="RuleBase" id="RU000461"/>
    </source>
</evidence>
<organism evidence="15 16">
    <name type="scientific">Diabrotica virgifera virgifera</name>
    <name type="common">western corn rootworm</name>
    <dbReference type="NCBI Taxonomy" id="50390"/>
    <lineage>
        <taxon>Eukaryota</taxon>
        <taxon>Metazoa</taxon>
        <taxon>Ecdysozoa</taxon>
        <taxon>Arthropoda</taxon>
        <taxon>Hexapoda</taxon>
        <taxon>Insecta</taxon>
        <taxon>Pterygota</taxon>
        <taxon>Neoptera</taxon>
        <taxon>Endopterygota</taxon>
        <taxon>Coleoptera</taxon>
        <taxon>Polyphaga</taxon>
        <taxon>Cucujiformia</taxon>
        <taxon>Chrysomeloidea</taxon>
        <taxon>Chrysomelidae</taxon>
        <taxon>Galerucinae</taxon>
        <taxon>Diabroticina</taxon>
        <taxon>Diabroticites</taxon>
        <taxon>Diabrotica</taxon>
    </lineage>
</organism>
<keyword evidence="11 14" id="KW-0408">Iron</keyword>
<keyword evidence="10 14" id="KW-0560">Oxidoreductase</keyword>
<dbReference type="InterPro" id="IPR001128">
    <property type="entry name" value="Cyt_P450"/>
</dbReference>
<evidence type="ECO:0000313" key="16">
    <source>
        <dbReference type="Proteomes" id="UP001652700"/>
    </source>
</evidence>
<keyword evidence="8" id="KW-0256">Endoplasmic reticulum</keyword>
<dbReference type="GeneID" id="114347184"/>
<dbReference type="PANTHER" id="PTHR24292:SF100">
    <property type="entry name" value="CYTOCHROME P450 6A16, ISOFORM B-RELATED"/>
    <property type="match status" value="1"/>
</dbReference>
<proteinExistence type="inferred from homology"/>
<evidence type="ECO:0000256" key="12">
    <source>
        <dbReference type="ARBA" id="ARBA00023033"/>
    </source>
</evidence>
<keyword evidence="16" id="KW-1185">Reference proteome</keyword>
<dbReference type="SUPFAM" id="SSF48264">
    <property type="entry name" value="Cytochrome P450"/>
    <property type="match status" value="1"/>
</dbReference>
<protein>
    <submittedName>
        <fullName evidence="15">Uncharacterized protein</fullName>
    </submittedName>
</protein>
<evidence type="ECO:0000256" key="1">
    <source>
        <dbReference type="ARBA" id="ARBA00001971"/>
    </source>
</evidence>
<dbReference type="Gene3D" id="1.10.630.10">
    <property type="entry name" value="Cytochrome P450"/>
    <property type="match status" value="1"/>
</dbReference>
<evidence type="ECO:0000256" key="13">
    <source>
        <dbReference type="ARBA" id="ARBA00023136"/>
    </source>
</evidence>
<dbReference type="InterPro" id="IPR002403">
    <property type="entry name" value="Cyt_P450_E_grp-IV"/>
</dbReference>
<comment type="subcellular location">
    <subcellularLocation>
        <location evidence="4">Endoplasmic reticulum membrane</location>
        <topology evidence="4">Peripheral membrane protein</topology>
    </subcellularLocation>
    <subcellularLocation>
        <location evidence="3">Microsome membrane</location>
        <topology evidence="3">Peripheral membrane protein</topology>
    </subcellularLocation>
</comment>
<evidence type="ECO:0000256" key="10">
    <source>
        <dbReference type="ARBA" id="ARBA00023002"/>
    </source>
</evidence>
<accession>A0ABM5K6S6</accession>
<evidence type="ECO:0000256" key="5">
    <source>
        <dbReference type="ARBA" id="ARBA00010617"/>
    </source>
</evidence>
<dbReference type="PANTHER" id="PTHR24292">
    <property type="entry name" value="CYTOCHROME P450"/>
    <property type="match status" value="1"/>
</dbReference>
<dbReference type="PRINTS" id="PR00465">
    <property type="entry name" value="EP450IV"/>
</dbReference>
<dbReference type="EnsemblMetazoa" id="XM_050649932.1">
    <property type="protein sequence ID" value="XP_050505889.1"/>
    <property type="gene ID" value="LOC114347184"/>
</dbReference>
<keyword evidence="12 14" id="KW-0503">Monooxygenase</keyword>
<evidence type="ECO:0000256" key="6">
    <source>
        <dbReference type="ARBA" id="ARBA00022617"/>
    </source>
</evidence>
<evidence type="ECO:0000256" key="7">
    <source>
        <dbReference type="ARBA" id="ARBA00022723"/>
    </source>
</evidence>
<dbReference type="InterPro" id="IPR036396">
    <property type="entry name" value="Cyt_P450_sf"/>
</dbReference>
<keyword evidence="7 14" id="KW-0479">Metal-binding</keyword>
<evidence type="ECO:0000256" key="11">
    <source>
        <dbReference type="ARBA" id="ARBA00023004"/>
    </source>
</evidence>
<dbReference type="Proteomes" id="UP001652700">
    <property type="component" value="Unplaced"/>
</dbReference>
<comment type="cofactor">
    <cofactor evidence="1">
        <name>heme</name>
        <dbReference type="ChEBI" id="CHEBI:30413"/>
    </cofactor>
</comment>
<dbReference type="PROSITE" id="PS00086">
    <property type="entry name" value="CYTOCHROME_P450"/>
    <property type="match status" value="1"/>
</dbReference>
<evidence type="ECO:0000256" key="3">
    <source>
        <dbReference type="ARBA" id="ARBA00004174"/>
    </source>
</evidence>
<sequence>MKYLQQVIDETLRLYPVVSCLQRKYIKDYTLKNTNMVVEKGVTCVIPVFSIQRDPELFKDPLIFDPDRFSPENRNNIVPYSNLPFGDGPRNCIGLRFAYMQTKVGIIETIRRFKLTISPSTKMPIQIDTDLLILQPRETLYLQAEPI</sequence>
<evidence type="ECO:0000256" key="4">
    <source>
        <dbReference type="ARBA" id="ARBA00004406"/>
    </source>
</evidence>
<evidence type="ECO:0000313" key="15">
    <source>
        <dbReference type="EnsemblMetazoa" id="XP_050505889.1"/>
    </source>
</evidence>
<name>A0ABM5K6S6_DIAVI</name>
<comment type="similarity">
    <text evidence="5 14">Belongs to the cytochrome P450 family.</text>
</comment>
<dbReference type="InterPro" id="IPR050476">
    <property type="entry name" value="Insect_CytP450_Detox"/>
</dbReference>
<dbReference type="Pfam" id="PF00067">
    <property type="entry name" value="p450"/>
    <property type="match status" value="1"/>
</dbReference>
<evidence type="ECO:0000256" key="2">
    <source>
        <dbReference type="ARBA" id="ARBA00003690"/>
    </source>
</evidence>
<dbReference type="PRINTS" id="PR00385">
    <property type="entry name" value="P450"/>
</dbReference>
<reference evidence="15" key="1">
    <citation type="submission" date="2025-05" db="UniProtKB">
        <authorList>
            <consortium name="EnsemblMetazoa"/>
        </authorList>
    </citation>
    <scope>IDENTIFICATION</scope>
</reference>
<evidence type="ECO:0000256" key="9">
    <source>
        <dbReference type="ARBA" id="ARBA00022848"/>
    </source>
</evidence>
<dbReference type="RefSeq" id="XP_050505889.1">
    <property type="nucleotide sequence ID" value="XM_050649932.1"/>
</dbReference>
<keyword evidence="9" id="KW-0492">Microsome</keyword>
<evidence type="ECO:0000256" key="8">
    <source>
        <dbReference type="ARBA" id="ARBA00022824"/>
    </source>
</evidence>
<keyword evidence="13" id="KW-0472">Membrane</keyword>